<keyword evidence="8" id="KW-0966">Cell projection</keyword>
<gene>
    <name evidence="8" type="ORF">G4223_03870</name>
</gene>
<evidence type="ECO:0000256" key="5">
    <source>
        <dbReference type="RuleBase" id="RU362116"/>
    </source>
</evidence>
<organism evidence="8 9">
    <name type="scientific">Magnetospirillum aberrantis SpK</name>
    <dbReference type="NCBI Taxonomy" id="908842"/>
    <lineage>
        <taxon>Bacteria</taxon>
        <taxon>Pseudomonadati</taxon>
        <taxon>Pseudomonadota</taxon>
        <taxon>Alphaproteobacteria</taxon>
        <taxon>Rhodospirillales</taxon>
        <taxon>Rhodospirillaceae</taxon>
        <taxon>Magnetospirillum</taxon>
    </lineage>
</organism>
<dbReference type="PANTHER" id="PTHR30435:SF1">
    <property type="entry name" value="FLAGELLAR HOOK PROTEIN FLGE"/>
    <property type="match status" value="1"/>
</dbReference>
<dbReference type="InterPro" id="IPR037058">
    <property type="entry name" value="Falgellar_hook_FlgE_sf"/>
</dbReference>
<comment type="function">
    <text evidence="5">A flexible structure which links the flagellar filament to the drive apparatus in the basal body.</text>
</comment>
<sequence>MLWGAFNNASAAMQVFTTDLGSISQNIANVNTTGYKRQEMMFSTVMSEHKATPTSYLNGLNIFSVQATQRNLIDAQGVITPSTTWSDLAINGQGFFMVARPTAGTAATTAATAGAGATNVPTSFSTDDPGSVLYTRAGAWSRAYGPDTDPTLARSYFLSGDGSYLLGWMADDTGTIPANATLQPVYTLTARPIANNGTAAVDATSTSDPTAITMPGRATTTASIIANLPRDSSVGGNSSTLTVQDALGNDQTVTLTWERTGAYTYTVIPSTSHGTFPAGTAWDVEVDSTGAVISPTSDPTVDIDWDATGGGATTFGTAVSVSSPPTRGDVHNIPISVFDENYTEHTVTLRFERTGNNQWYMFADAGTDATATPDPVEVTFDGNGKMISPADGLFNGSFSWTSGTETGSATVDFDMSAISQYDDDDLFIKTTSQDGYARGTLLSTTFNEQGELRGYYDNGRTRTLFKVPVANFVADNALEAVSGTMFRRTAAAGELTVSAIEDAPGASSFATSSLENSTVEVEDEFTRMIMTQKAYSMNSKVFQTADDMTTVVRDLKR</sequence>
<keyword evidence="9" id="KW-1185">Reference proteome</keyword>
<dbReference type="SUPFAM" id="SSF117143">
    <property type="entry name" value="Flagellar hook protein flgE"/>
    <property type="match status" value="2"/>
</dbReference>
<dbReference type="AlphaFoldDB" id="A0A7C9QSA0"/>
<dbReference type="Proteomes" id="UP000480684">
    <property type="component" value="Unassembled WGS sequence"/>
</dbReference>
<protein>
    <recommendedName>
        <fullName evidence="3 5">Flagellar hook protein FlgE</fullName>
    </recommendedName>
</protein>
<accession>A0A7C9QSA0</accession>
<feature type="domain" description="Flagellar basal-body/hook protein C-terminal" evidence="6">
    <location>
        <begin position="512"/>
        <end position="549"/>
    </location>
</feature>
<dbReference type="GO" id="GO:0009425">
    <property type="term" value="C:bacterial-type flagellum basal body"/>
    <property type="evidence" value="ECO:0007669"/>
    <property type="project" value="UniProtKB-SubCell"/>
</dbReference>
<dbReference type="GO" id="GO:0005829">
    <property type="term" value="C:cytosol"/>
    <property type="evidence" value="ECO:0007669"/>
    <property type="project" value="TreeGrafter"/>
</dbReference>
<dbReference type="GO" id="GO:0071978">
    <property type="term" value="P:bacterial-type flagellum-dependent swarming motility"/>
    <property type="evidence" value="ECO:0007669"/>
    <property type="project" value="TreeGrafter"/>
</dbReference>
<dbReference type="NCBIfam" id="TIGR03506">
    <property type="entry name" value="FlgEFG_subfam"/>
    <property type="match status" value="2"/>
</dbReference>
<dbReference type="InterPro" id="IPR020013">
    <property type="entry name" value="Flagellar_FlgE/F/G"/>
</dbReference>
<dbReference type="EMBL" id="JAAIYP010000026">
    <property type="protein sequence ID" value="NFV79244.1"/>
    <property type="molecule type" value="Genomic_DNA"/>
</dbReference>
<dbReference type="RefSeq" id="WP_163675266.1">
    <property type="nucleotide sequence ID" value="NZ_JAAIYP010000026.1"/>
</dbReference>
<dbReference type="Pfam" id="PF06429">
    <property type="entry name" value="Flg_bbr_C"/>
    <property type="match status" value="1"/>
</dbReference>
<dbReference type="Gene3D" id="2.60.98.20">
    <property type="entry name" value="Flagellar hook protein FlgE"/>
    <property type="match status" value="1"/>
</dbReference>
<evidence type="ECO:0000256" key="1">
    <source>
        <dbReference type="ARBA" id="ARBA00004117"/>
    </source>
</evidence>
<keyword evidence="4 5" id="KW-0975">Bacterial flagellum</keyword>
<reference evidence="8 9" key="1">
    <citation type="submission" date="2020-02" db="EMBL/GenBank/DDBJ databases">
        <authorList>
            <person name="Dziuba M."/>
            <person name="Kuznetsov B."/>
            <person name="Mardanov A."/>
            <person name="Ravin N."/>
            <person name="Grouzdev D."/>
        </authorList>
    </citation>
    <scope>NUCLEOTIDE SEQUENCE [LARGE SCALE GENOMIC DNA]</scope>
    <source>
        <strain evidence="8 9">SpK</strain>
    </source>
</reference>
<comment type="caution">
    <text evidence="8">The sequence shown here is derived from an EMBL/GenBank/DDBJ whole genome shotgun (WGS) entry which is preliminary data.</text>
</comment>
<dbReference type="PANTHER" id="PTHR30435">
    <property type="entry name" value="FLAGELLAR PROTEIN"/>
    <property type="match status" value="1"/>
</dbReference>
<comment type="subcellular location">
    <subcellularLocation>
        <location evidence="1 5">Bacterial flagellum basal body</location>
    </subcellularLocation>
</comment>
<evidence type="ECO:0000259" key="7">
    <source>
        <dbReference type="Pfam" id="PF07559"/>
    </source>
</evidence>
<dbReference type="GO" id="GO:0009424">
    <property type="term" value="C:bacterial-type flagellum hook"/>
    <property type="evidence" value="ECO:0007669"/>
    <property type="project" value="TreeGrafter"/>
</dbReference>
<evidence type="ECO:0000313" key="8">
    <source>
        <dbReference type="EMBL" id="NFV79244.1"/>
    </source>
</evidence>
<dbReference type="InterPro" id="IPR011491">
    <property type="entry name" value="FlgE_D2"/>
</dbReference>
<dbReference type="InterPro" id="IPR010930">
    <property type="entry name" value="Flg_bb/hook_C_dom"/>
</dbReference>
<keyword evidence="8" id="KW-0282">Flagellum</keyword>
<dbReference type="InterPro" id="IPR037925">
    <property type="entry name" value="FlgE/F/G-like"/>
</dbReference>
<name>A0A7C9QSA0_9PROT</name>
<evidence type="ECO:0000259" key="6">
    <source>
        <dbReference type="Pfam" id="PF06429"/>
    </source>
</evidence>
<evidence type="ECO:0000256" key="2">
    <source>
        <dbReference type="ARBA" id="ARBA00009677"/>
    </source>
</evidence>
<evidence type="ECO:0000256" key="3">
    <source>
        <dbReference type="ARBA" id="ARBA00019015"/>
    </source>
</evidence>
<feature type="domain" description="Flagellar hook protein FlgE D2" evidence="7">
    <location>
        <begin position="332"/>
        <end position="436"/>
    </location>
</feature>
<comment type="similarity">
    <text evidence="2 5">Belongs to the flagella basal body rod proteins family.</text>
</comment>
<proteinExistence type="inferred from homology"/>
<evidence type="ECO:0000256" key="4">
    <source>
        <dbReference type="ARBA" id="ARBA00023143"/>
    </source>
</evidence>
<dbReference type="Pfam" id="PF07559">
    <property type="entry name" value="FlgE_D2"/>
    <property type="match status" value="1"/>
</dbReference>
<evidence type="ECO:0000313" key="9">
    <source>
        <dbReference type="Proteomes" id="UP000480684"/>
    </source>
</evidence>
<keyword evidence="8" id="KW-0969">Cilium</keyword>